<protein>
    <recommendedName>
        <fullName evidence="4">DUF4390 domain-containing protein</fullName>
    </recommendedName>
</protein>
<reference evidence="3" key="1">
    <citation type="submission" date="2016-10" db="EMBL/GenBank/DDBJ databases">
        <authorList>
            <person name="Varghese N."/>
            <person name="Submissions S."/>
        </authorList>
    </citation>
    <scope>NUCLEOTIDE SEQUENCE [LARGE SCALE GENOMIC DNA]</scope>
    <source>
        <strain evidence="3">Nm69</strain>
    </source>
</reference>
<dbReference type="Proteomes" id="UP000199533">
    <property type="component" value="Unassembled WGS sequence"/>
</dbReference>
<dbReference type="OrthoDB" id="5298153at2"/>
<evidence type="ECO:0000256" key="1">
    <source>
        <dbReference type="SAM" id="SignalP"/>
    </source>
</evidence>
<dbReference type="RefSeq" id="WP_090700172.1">
    <property type="nucleotide sequence ID" value="NZ_FOSP01000016.1"/>
</dbReference>
<organism evidence="2 3">
    <name type="scientific">Nitrosomonas aestuarii</name>
    <dbReference type="NCBI Taxonomy" id="52441"/>
    <lineage>
        <taxon>Bacteria</taxon>
        <taxon>Pseudomonadati</taxon>
        <taxon>Pseudomonadota</taxon>
        <taxon>Betaproteobacteria</taxon>
        <taxon>Nitrosomonadales</taxon>
        <taxon>Nitrosomonadaceae</taxon>
        <taxon>Nitrosomonas</taxon>
    </lineage>
</organism>
<evidence type="ECO:0000313" key="3">
    <source>
        <dbReference type="Proteomes" id="UP000199533"/>
    </source>
</evidence>
<dbReference type="AlphaFoldDB" id="A0A1I4CK08"/>
<dbReference type="Pfam" id="PF14334">
    <property type="entry name" value="DUF4390"/>
    <property type="match status" value="1"/>
</dbReference>
<dbReference type="EMBL" id="FOSP01000016">
    <property type="protein sequence ID" value="SFK81245.1"/>
    <property type="molecule type" value="Genomic_DNA"/>
</dbReference>
<feature type="signal peptide" evidence="1">
    <location>
        <begin position="1"/>
        <end position="27"/>
    </location>
</feature>
<dbReference type="InterPro" id="IPR025500">
    <property type="entry name" value="DUF4390"/>
</dbReference>
<evidence type="ECO:0000313" key="2">
    <source>
        <dbReference type="EMBL" id="SFK81245.1"/>
    </source>
</evidence>
<proteinExistence type="predicted"/>
<keyword evidence="1" id="KW-0732">Signal</keyword>
<evidence type="ECO:0008006" key="4">
    <source>
        <dbReference type="Google" id="ProtNLM"/>
    </source>
</evidence>
<keyword evidence="3" id="KW-1185">Reference proteome</keyword>
<name>A0A1I4CK08_9PROT</name>
<dbReference type="STRING" id="52441.SAMN05216302_101629"/>
<sequence>MKQSGFLQFVLICTLSFAWLCASNALAYGSIQVNSFKLAAVENGYAVSIDSKIELNPTLEKALEKGVVLYFVNKFTLVEPRWYWLDKEVARIKTRIGLRYHALTRQYHLSDSTFSKNFTTLKDALRSLEQLRDHPLTIKHELKSNVHYDAILRLWLDLTRMPKPFQVEALGSNAWNLSSDRLEWRMKLPSPEQPFQISGDQ</sequence>
<feature type="chain" id="PRO_5011790704" description="DUF4390 domain-containing protein" evidence="1">
    <location>
        <begin position="28"/>
        <end position="201"/>
    </location>
</feature>
<gene>
    <name evidence="2" type="ORF">SAMN05216302_101629</name>
</gene>
<accession>A0A1I4CK08</accession>